<dbReference type="PANTHER" id="PTHR45953:SF1">
    <property type="entry name" value="IDURONATE 2-SULFATASE"/>
    <property type="match status" value="1"/>
</dbReference>
<keyword evidence="1" id="KW-0479">Metal-binding</keyword>
<evidence type="ECO:0000256" key="1">
    <source>
        <dbReference type="ARBA" id="ARBA00022723"/>
    </source>
</evidence>
<evidence type="ECO:0000259" key="3">
    <source>
        <dbReference type="Pfam" id="PF00884"/>
    </source>
</evidence>
<sequence>MLDNAIGRILQTVAECGLSENTIIVFTSDHGDQMGDHHILAKCVMYEEALTVPCLIYVPWMSHLMRRVPGAFSQVDLVQTLLELMGQPIPGNLEGISRVRELTDGASLENNPVFIEWNGDDGTHAPTGTPMEVLNCVKNQSWRTIIHRGWKLNLSAVDQCELYNLNRDPFEQNNLFNDPNEKGRVRDMKTRIQEWRQQTNDTTPLPV</sequence>
<evidence type="ECO:0000313" key="4">
    <source>
        <dbReference type="EMBL" id="OGK05118.1"/>
    </source>
</evidence>
<dbReference type="InterPro" id="IPR000917">
    <property type="entry name" value="Sulfatase_N"/>
</dbReference>
<organism evidence="4 5">
    <name type="scientific">Candidatus Raymondbacteria bacterium RIFOXYD12_FULL_49_13</name>
    <dbReference type="NCBI Taxonomy" id="1817890"/>
    <lineage>
        <taxon>Bacteria</taxon>
        <taxon>Raymondiibacteriota</taxon>
    </lineage>
</organism>
<dbReference type="GO" id="GO:0005737">
    <property type="term" value="C:cytoplasm"/>
    <property type="evidence" value="ECO:0007669"/>
    <property type="project" value="TreeGrafter"/>
</dbReference>
<dbReference type="Proteomes" id="UP000179243">
    <property type="component" value="Unassembled WGS sequence"/>
</dbReference>
<dbReference type="EMBL" id="MFYX01000061">
    <property type="protein sequence ID" value="OGK05118.1"/>
    <property type="molecule type" value="Genomic_DNA"/>
</dbReference>
<evidence type="ECO:0000256" key="2">
    <source>
        <dbReference type="ARBA" id="ARBA00022801"/>
    </source>
</evidence>
<dbReference type="GO" id="GO:0008484">
    <property type="term" value="F:sulfuric ester hydrolase activity"/>
    <property type="evidence" value="ECO:0007669"/>
    <property type="project" value="TreeGrafter"/>
</dbReference>
<gene>
    <name evidence="4" type="ORF">A2519_13400</name>
</gene>
<feature type="domain" description="Sulfatase N-terminal" evidence="3">
    <location>
        <begin position="2"/>
        <end position="86"/>
    </location>
</feature>
<dbReference type="GO" id="GO:0046872">
    <property type="term" value="F:metal ion binding"/>
    <property type="evidence" value="ECO:0007669"/>
    <property type="project" value="UniProtKB-KW"/>
</dbReference>
<dbReference type="Gene3D" id="3.40.720.10">
    <property type="entry name" value="Alkaline Phosphatase, subunit A"/>
    <property type="match status" value="1"/>
</dbReference>
<dbReference type="InterPro" id="IPR017850">
    <property type="entry name" value="Alkaline_phosphatase_core_sf"/>
</dbReference>
<comment type="caution">
    <text evidence="4">The sequence shown here is derived from an EMBL/GenBank/DDBJ whole genome shotgun (WGS) entry which is preliminary data.</text>
</comment>
<dbReference type="Pfam" id="PF00884">
    <property type="entry name" value="Sulfatase"/>
    <property type="match status" value="1"/>
</dbReference>
<reference evidence="4 5" key="1">
    <citation type="journal article" date="2016" name="Nat. Commun.">
        <title>Thousands of microbial genomes shed light on interconnected biogeochemical processes in an aquifer system.</title>
        <authorList>
            <person name="Anantharaman K."/>
            <person name="Brown C.T."/>
            <person name="Hug L.A."/>
            <person name="Sharon I."/>
            <person name="Castelle C.J."/>
            <person name="Probst A.J."/>
            <person name="Thomas B.C."/>
            <person name="Singh A."/>
            <person name="Wilkins M.J."/>
            <person name="Karaoz U."/>
            <person name="Brodie E.L."/>
            <person name="Williams K.H."/>
            <person name="Hubbard S.S."/>
            <person name="Banfield J.F."/>
        </authorList>
    </citation>
    <scope>NUCLEOTIDE SEQUENCE [LARGE SCALE GENOMIC DNA]</scope>
</reference>
<dbReference type="SUPFAM" id="SSF53649">
    <property type="entry name" value="Alkaline phosphatase-like"/>
    <property type="match status" value="1"/>
</dbReference>
<keyword evidence="2" id="KW-0378">Hydrolase</keyword>
<proteinExistence type="predicted"/>
<protein>
    <recommendedName>
        <fullName evidence="3">Sulfatase N-terminal domain-containing protein</fullName>
    </recommendedName>
</protein>
<name>A0A1F7FES3_UNCRA</name>
<accession>A0A1F7FES3</accession>
<evidence type="ECO:0000313" key="5">
    <source>
        <dbReference type="Proteomes" id="UP000179243"/>
    </source>
</evidence>
<dbReference type="AlphaFoldDB" id="A0A1F7FES3"/>
<dbReference type="PANTHER" id="PTHR45953">
    <property type="entry name" value="IDURONATE 2-SULFATASE"/>
    <property type="match status" value="1"/>
</dbReference>